<dbReference type="PANTHER" id="PTHR19384:SF17">
    <property type="entry name" value="NADPH--CYTOCHROME P450 REDUCTASE"/>
    <property type="match status" value="1"/>
</dbReference>
<protein>
    <recommendedName>
        <fullName evidence="2">NADPH--hemoprotein reductase</fullName>
        <ecNumber evidence="2">1.6.2.4</ecNumber>
    </recommendedName>
</protein>
<dbReference type="SUPFAM" id="SSF52218">
    <property type="entry name" value="Flavoproteins"/>
    <property type="match status" value="1"/>
</dbReference>
<feature type="transmembrane region" description="Helical" evidence="3">
    <location>
        <begin position="172"/>
        <end position="197"/>
    </location>
</feature>
<keyword evidence="7" id="KW-1185">Reference proteome</keyword>
<dbReference type="RefSeq" id="WP_116823646.1">
    <property type="nucleotide sequence ID" value="NZ_JAEMEF010000001.1"/>
</dbReference>
<evidence type="ECO:0000256" key="1">
    <source>
        <dbReference type="ARBA" id="ARBA00022630"/>
    </source>
</evidence>
<gene>
    <name evidence="6" type="ORF">JAO71_00675</name>
</gene>
<evidence type="ECO:0000259" key="5">
    <source>
        <dbReference type="PROSITE" id="PS51384"/>
    </source>
</evidence>
<keyword evidence="3" id="KW-0812">Transmembrane</keyword>
<dbReference type="InterPro" id="IPR008254">
    <property type="entry name" value="Flavodoxin/NO_synth"/>
</dbReference>
<evidence type="ECO:0000256" key="2">
    <source>
        <dbReference type="ARBA" id="ARBA00023797"/>
    </source>
</evidence>
<evidence type="ECO:0000313" key="6">
    <source>
        <dbReference type="EMBL" id="MBL7558299.1"/>
    </source>
</evidence>
<keyword evidence="3" id="KW-1133">Transmembrane helix</keyword>
<dbReference type="InterPro" id="IPR039261">
    <property type="entry name" value="FNR_nucleotide-bd"/>
</dbReference>
<dbReference type="Pfam" id="PF03929">
    <property type="entry name" value="PepSY_TM"/>
    <property type="match status" value="1"/>
</dbReference>
<evidence type="ECO:0000256" key="3">
    <source>
        <dbReference type="SAM" id="Phobius"/>
    </source>
</evidence>
<keyword evidence="3" id="KW-0472">Membrane</keyword>
<dbReference type="Gene3D" id="3.40.50.360">
    <property type="match status" value="1"/>
</dbReference>
<dbReference type="EC" id="1.6.2.4" evidence="2"/>
<evidence type="ECO:0000313" key="7">
    <source>
        <dbReference type="Proteomes" id="UP000605013"/>
    </source>
</evidence>
<dbReference type="SUPFAM" id="SSF63380">
    <property type="entry name" value="Riboflavin synthase domain-like"/>
    <property type="match status" value="1"/>
</dbReference>
<feature type="domain" description="FAD-binding FR-type" evidence="5">
    <location>
        <begin position="495"/>
        <end position="592"/>
    </location>
</feature>
<dbReference type="InterPro" id="IPR005625">
    <property type="entry name" value="PepSY-ass_TM"/>
</dbReference>
<dbReference type="InterPro" id="IPR017927">
    <property type="entry name" value="FAD-bd_FR_type"/>
</dbReference>
<dbReference type="Gene3D" id="2.40.30.10">
    <property type="entry name" value="Translation factors"/>
    <property type="match status" value="1"/>
</dbReference>
<dbReference type="PANTHER" id="PTHR19384">
    <property type="entry name" value="NITRIC OXIDE SYNTHASE-RELATED"/>
    <property type="match status" value="1"/>
</dbReference>
<dbReference type="InterPro" id="IPR001709">
    <property type="entry name" value="Flavoprot_Pyr_Nucl_cyt_Rdtase"/>
</dbReference>
<organism evidence="6 7">
    <name type="scientific">Olleya sediminilitoris</name>
    <dbReference type="NCBI Taxonomy" id="2795739"/>
    <lineage>
        <taxon>Bacteria</taxon>
        <taxon>Pseudomonadati</taxon>
        <taxon>Bacteroidota</taxon>
        <taxon>Flavobacteriia</taxon>
        <taxon>Flavobacteriales</taxon>
        <taxon>Flavobacteriaceae</taxon>
    </lineage>
</organism>
<proteinExistence type="predicted"/>
<accession>A0ABS1WGP4</accession>
<dbReference type="PROSITE" id="PS50902">
    <property type="entry name" value="FLAVODOXIN_LIKE"/>
    <property type="match status" value="1"/>
</dbReference>
<feature type="domain" description="Flavodoxin-like" evidence="4">
    <location>
        <begin position="341"/>
        <end position="476"/>
    </location>
</feature>
<dbReference type="InterPro" id="IPR029039">
    <property type="entry name" value="Flavoprotein-like_sf"/>
</dbReference>
<dbReference type="InterPro" id="IPR001094">
    <property type="entry name" value="Flavdoxin-like"/>
</dbReference>
<dbReference type="InterPro" id="IPR017938">
    <property type="entry name" value="Riboflavin_synthase-like_b-brl"/>
</dbReference>
<dbReference type="PROSITE" id="PS51384">
    <property type="entry name" value="FAD_FR"/>
    <property type="match status" value="1"/>
</dbReference>
<dbReference type="Pfam" id="PF00175">
    <property type="entry name" value="NAD_binding_1"/>
    <property type="match status" value="1"/>
</dbReference>
<dbReference type="PRINTS" id="PR00369">
    <property type="entry name" value="FLAVODOXIN"/>
</dbReference>
<feature type="transmembrane region" description="Helical" evidence="3">
    <location>
        <begin position="130"/>
        <end position="151"/>
    </location>
</feature>
<dbReference type="SUPFAM" id="SSF52343">
    <property type="entry name" value="Ferredoxin reductase-like, C-terminal NADP-linked domain"/>
    <property type="match status" value="1"/>
</dbReference>
<dbReference type="Proteomes" id="UP000605013">
    <property type="component" value="Unassembled WGS sequence"/>
</dbReference>
<dbReference type="Gene3D" id="3.40.50.80">
    <property type="entry name" value="Nucleotide-binding domain of ferredoxin-NADP reductase (FNR) module"/>
    <property type="match status" value="1"/>
</dbReference>
<dbReference type="InterPro" id="IPR001433">
    <property type="entry name" value="OxRdtase_FAD/NAD-bd"/>
</dbReference>
<keyword evidence="1" id="KW-0285">Flavoprotein</keyword>
<dbReference type="EMBL" id="JAEMEF010000001">
    <property type="protein sequence ID" value="MBL7558299.1"/>
    <property type="molecule type" value="Genomic_DNA"/>
</dbReference>
<dbReference type="PRINTS" id="PR00371">
    <property type="entry name" value="FPNCR"/>
</dbReference>
<name>A0ABS1WGP4_9FLAO</name>
<comment type="caution">
    <text evidence="6">The sequence shown here is derived from an EMBL/GenBank/DDBJ whole genome shotgun (WGS) entry which is preliminary data.</text>
</comment>
<dbReference type="Pfam" id="PF00258">
    <property type="entry name" value="Flavodoxin_1"/>
    <property type="match status" value="1"/>
</dbReference>
<evidence type="ECO:0000259" key="4">
    <source>
        <dbReference type="PROSITE" id="PS50902"/>
    </source>
</evidence>
<sequence>MIISIWRYSHLALAITSFVFVFLATVTGIVLSFQPISEQIQPFKIDGIEQLNVEQTIATFKKQYPEIITIEVDANQFVSASVITKEGNSLNGYFNPKTAAFLGQKPEVSNLFKFTTSLHRSLFLKGIGRFFVGLGSFLLFLIAFTGAILVIKRQSGIKKFFAKVINEDFAQYWHVILGRLSLIPIIIITLTGVYLSLLKFDLIEEKKDKHNLNFETTTVAEIKSETSVFETISLNNVETLEFPFSEDEEDYFILKLKNKELLVHQYSGQVLSEVKDPMVTFLSNWSLVLHTGKGTVLWSIVLFIACINILFFIYSGFKMTIDRRKNTVIPKNKFTKDNADIIILVGSETGSTYHLATAFFKGLLDKGNRVFISDLNSYTNYKNASQLIVLTSTYGEGEAPINAKKFLTLLHSVKQKRLMHYAVVGFGSLQYPEYCKFAQIVDANLQLHPQFQPNVELFKIHNQSESDFKNWARKWSQSVDLDFDASTLKVSNRARKDQLFTVVDKTDINIDNTFIITLKPNKKLKFKSGDLLSVIPKQDKVERLYSIGKIDGNIVISIKKHEFGVCSNYLYNLKVNTQIKAVVKSNTSFNIPKAKTVQDVVFIANGTGIGPFLGMIQQSKPITKHLFWGGRTKQSLQLYKNTIDDSLNNKSLASFNMALSKETNDKVYVQNVVAKQQDLIAKVLSNNGVIMICGSIAMQNQVLDVLNKITTNTLQQPLSVFEQNNQLLTDCY</sequence>
<reference evidence="6 7" key="1">
    <citation type="submission" date="2020-12" db="EMBL/GenBank/DDBJ databases">
        <title>Olleya sediminilitoris sp. nov., isolated from a tidal flat.</title>
        <authorList>
            <person name="Park S."/>
            <person name="Yoon J.-H."/>
        </authorList>
    </citation>
    <scope>NUCLEOTIDE SEQUENCE [LARGE SCALE GENOMIC DNA]</scope>
    <source>
        <strain evidence="6 7">YSTF-M6</strain>
    </source>
</reference>
<feature type="transmembrane region" description="Helical" evidence="3">
    <location>
        <begin position="12"/>
        <end position="33"/>
    </location>
</feature>
<feature type="transmembrane region" description="Helical" evidence="3">
    <location>
        <begin position="296"/>
        <end position="317"/>
    </location>
</feature>